<dbReference type="InterPro" id="IPR047057">
    <property type="entry name" value="MerR_fam"/>
</dbReference>
<keyword evidence="8" id="KW-1185">Reference proteome</keyword>
<keyword evidence="2" id="KW-0238">DNA-binding</keyword>
<gene>
    <name evidence="5" type="primary">hmrR_2</name>
    <name evidence="6" type="ORF">CLCOS_40950</name>
    <name evidence="5" type="ORF">WX73_03289</name>
</gene>
<feature type="domain" description="HTH merR-type" evidence="4">
    <location>
        <begin position="1"/>
        <end position="69"/>
    </location>
</feature>
<evidence type="ECO:0000313" key="6">
    <source>
        <dbReference type="EMBL" id="OBR90235.1"/>
    </source>
</evidence>
<dbReference type="PROSITE" id="PS50937">
    <property type="entry name" value="HTH_MERR_2"/>
    <property type="match status" value="1"/>
</dbReference>
<proteinExistence type="predicted"/>
<evidence type="ECO:0000256" key="2">
    <source>
        <dbReference type="ARBA" id="ARBA00023125"/>
    </source>
</evidence>
<protein>
    <submittedName>
        <fullName evidence="5">HTH-type transcriptional regulator HmrR</fullName>
    </submittedName>
</protein>
<dbReference type="RefSeq" id="WP_063602593.1">
    <property type="nucleotide sequence ID" value="NZ_LITQ01000054.1"/>
</dbReference>
<dbReference type="EMBL" id="LROR01000099">
    <property type="protein sequence ID" value="OBR90235.1"/>
    <property type="molecule type" value="Genomic_DNA"/>
</dbReference>
<reference evidence="5 7" key="1">
    <citation type="journal article" date="2015" name="Biotechnol. Bioeng.">
        <title>Genome sequence and phenotypic characterization of Caulobacter segnis.</title>
        <authorList>
            <person name="Patel S."/>
            <person name="Fletcher B."/>
            <person name="Scott D.C."/>
            <person name="Ely B."/>
        </authorList>
    </citation>
    <scope>NUCLEOTIDE SEQUENCE [LARGE SCALE GENOMIC DNA]</scope>
    <source>
        <strain evidence="5 7">PS02</strain>
    </source>
</reference>
<evidence type="ECO:0000313" key="7">
    <source>
        <dbReference type="Proteomes" id="UP000077384"/>
    </source>
</evidence>
<sequence>MNIKIAAEKTGLTKKAIKYYESEGLINPLKNVENNYREYSDEDIIRLNLIGALRTLDIPIKGIKDVIAGKKGLQEALMDALEKIDENISYLEKSKLIISSLMEKNPDDYKYSGEQIKKLRETLEMSRDNKKELISNSLLRIFPGNFGKMFVVMYEPFLEVTIDNDEKKRVWLKLVEFLDSAEEVDESDYPIEELDKVDGDNLDELKRIMSSQAEKILNYDDSVKNTAVNSQIKFVRSLKKDEKVKCSFIRCIELTKKYCKIIKPIQGEFEKYLAVLNESYKKYRENDTKMLLDIENGVKDNLGFGINDLVKSFNEESHMSIDREKAQ</sequence>
<dbReference type="SUPFAM" id="SSF46955">
    <property type="entry name" value="Putative DNA-binding domain"/>
    <property type="match status" value="1"/>
</dbReference>
<evidence type="ECO:0000259" key="4">
    <source>
        <dbReference type="PROSITE" id="PS50937"/>
    </source>
</evidence>
<accession>A0A168MGN3</accession>
<evidence type="ECO:0000256" key="3">
    <source>
        <dbReference type="ARBA" id="ARBA00023163"/>
    </source>
</evidence>
<evidence type="ECO:0000313" key="8">
    <source>
        <dbReference type="Proteomes" id="UP000093694"/>
    </source>
</evidence>
<dbReference type="GO" id="GO:0003677">
    <property type="term" value="F:DNA binding"/>
    <property type="evidence" value="ECO:0007669"/>
    <property type="project" value="UniProtKB-KW"/>
</dbReference>
<dbReference type="Gene3D" id="1.10.1660.10">
    <property type="match status" value="1"/>
</dbReference>
<evidence type="ECO:0000256" key="1">
    <source>
        <dbReference type="ARBA" id="ARBA00023015"/>
    </source>
</evidence>
<keyword evidence="3" id="KW-0804">Transcription</keyword>
<keyword evidence="1" id="KW-0805">Transcription regulation</keyword>
<dbReference type="SMART" id="SM00422">
    <property type="entry name" value="HTH_MERR"/>
    <property type="match status" value="1"/>
</dbReference>
<dbReference type="Proteomes" id="UP000093694">
    <property type="component" value="Unassembled WGS sequence"/>
</dbReference>
<dbReference type="Proteomes" id="UP000077384">
    <property type="component" value="Unassembled WGS sequence"/>
</dbReference>
<dbReference type="InterPro" id="IPR000551">
    <property type="entry name" value="MerR-type_HTH_dom"/>
</dbReference>
<name>A0A168MGN3_9CLOT</name>
<dbReference type="GO" id="GO:0003700">
    <property type="term" value="F:DNA-binding transcription factor activity"/>
    <property type="evidence" value="ECO:0007669"/>
    <property type="project" value="InterPro"/>
</dbReference>
<comment type="caution">
    <text evidence="5">The sequence shown here is derived from an EMBL/GenBank/DDBJ whole genome shotgun (WGS) entry which is preliminary data.</text>
</comment>
<dbReference type="PANTHER" id="PTHR30204">
    <property type="entry name" value="REDOX-CYCLING DRUG-SENSING TRANSCRIPTIONAL ACTIVATOR SOXR"/>
    <property type="match status" value="1"/>
</dbReference>
<organism evidence="5 7">
    <name type="scientific">Clostridium coskatii</name>
    <dbReference type="NCBI Taxonomy" id="1705578"/>
    <lineage>
        <taxon>Bacteria</taxon>
        <taxon>Bacillati</taxon>
        <taxon>Bacillota</taxon>
        <taxon>Clostridia</taxon>
        <taxon>Eubacteriales</taxon>
        <taxon>Clostridiaceae</taxon>
        <taxon>Clostridium</taxon>
    </lineage>
</organism>
<reference evidence="6 8" key="2">
    <citation type="journal article" date="2016" name="Front. Microbiol.">
        <title>Industrial Acetogenic Biocatalysts: A Comparative Metabolic and Genomic Analysis.</title>
        <authorList>
            <person name="Bengelsdorf F."/>
            <person name="Poehlein A."/>
            <person name="Sonja S."/>
            <person name="Erz C."/>
            <person name="Hummel T."/>
            <person name="Hoffmeister S."/>
            <person name="Daniel R."/>
            <person name="Durre P."/>
        </authorList>
    </citation>
    <scope>NUCLEOTIDE SEQUENCE [LARGE SCALE GENOMIC DNA]</scope>
    <source>
        <strain evidence="6 8">PTA-10522</strain>
    </source>
</reference>
<dbReference type="Pfam" id="PF13411">
    <property type="entry name" value="MerR_1"/>
    <property type="match status" value="1"/>
</dbReference>
<dbReference type="EMBL" id="LITQ01000054">
    <property type="protein sequence ID" value="OAA84665.1"/>
    <property type="molecule type" value="Genomic_DNA"/>
</dbReference>
<dbReference type="AlphaFoldDB" id="A0A168MGN3"/>
<dbReference type="PATRIC" id="fig|1705578.3.peg.3356"/>
<dbReference type="InterPro" id="IPR009061">
    <property type="entry name" value="DNA-bd_dom_put_sf"/>
</dbReference>
<dbReference type="CDD" id="cd00592">
    <property type="entry name" value="HTH_MerR-like"/>
    <property type="match status" value="1"/>
</dbReference>
<evidence type="ECO:0000313" key="5">
    <source>
        <dbReference type="EMBL" id="OAA84665.1"/>
    </source>
</evidence>
<dbReference type="PANTHER" id="PTHR30204:SF94">
    <property type="entry name" value="HEAVY METAL-DEPENDENT TRANSCRIPTIONAL REGULATOR HI_0293-RELATED"/>
    <property type="match status" value="1"/>
</dbReference>